<keyword evidence="2" id="KW-1185">Reference proteome</keyword>
<name>A0ABP8BTU5_9ACTN</name>
<evidence type="ECO:0000313" key="2">
    <source>
        <dbReference type="Proteomes" id="UP001501710"/>
    </source>
</evidence>
<dbReference type="EMBL" id="BAABAS010000004">
    <property type="protein sequence ID" value="GAA4225947.1"/>
    <property type="molecule type" value="Genomic_DNA"/>
</dbReference>
<proteinExistence type="predicted"/>
<sequence length="180" mass="19452">MADPMTPERLAEIDALLDEISPGEWSNPGTYGEFGWTVRGPAGGVETEDSEQGKIDAEFIGTAPGIVREMRAEVEQLRGDLRELTVLRRDMAAVQAERDAALDGEPEPVRLRAEVERLRAELATVAADTLRRFAEVIDNGPAVTGKKAIELPPRVYSDLARKEADRAAGGVLDGAEADRG</sequence>
<evidence type="ECO:0000313" key="1">
    <source>
        <dbReference type="EMBL" id="GAA4225947.1"/>
    </source>
</evidence>
<accession>A0ABP8BTU5</accession>
<dbReference type="RefSeq" id="WP_344890193.1">
    <property type="nucleotide sequence ID" value="NZ_BAABAS010000004.1"/>
</dbReference>
<comment type="caution">
    <text evidence="1">The sequence shown here is derived from an EMBL/GenBank/DDBJ whole genome shotgun (WGS) entry which is preliminary data.</text>
</comment>
<gene>
    <name evidence="1" type="ORF">GCM10022254_09180</name>
</gene>
<protein>
    <submittedName>
        <fullName evidence="1">Uncharacterized protein</fullName>
    </submittedName>
</protein>
<reference evidence="2" key="1">
    <citation type="journal article" date="2019" name="Int. J. Syst. Evol. Microbiol.">
        <title>The Global Catalogue of Microorganisms (GCM) 10K type strain sequencing project: providing services to taxonomists for standard genome sequencing and annotation.</title>
        <authorList>
            <consortium name="The Broad Institute Genomics Platform"/>
            <consortium name="The Broad Institute Genome Sequencing Center for Infectious Disease"/>
            <person name="Wu L."/>
            <person name="Ma J."/>
        </authorList>
    </citation>
    <scope>NUCLEOTIDE SEQUENCE [LARGE SCALE GENOMIC DNA]</scope>
    <source>
        <strain evidence="2">JCM 17440</strain>
    </source>
</reference>
<dbReference type="Proteomes" id="UP001501710">
    <property type="component" value="Unassembled WGS sequence"/>
</dbReference>
<organism evidence="1 2">
    <name type="scientific">Actinomadura meridiana</name>
    <dbReference type="NCBI Taxonomy" id="559626"/>
    <lineage>
        <taxon>Bacteria</taxon>
        <taxon>Bacillati</taxon>
        <taxon>Actinomycetota</taxon>
        <taxon>Actinomycetes</taxon>
        <taxon>Streptosporangiales</taxon>
        <taxon>Thermomonosporaceae</taxon>
        <taxon>Actinomadura</taxon>
    </lineage>
</organism>